<evidence type="ECO:0000256" key="3">
    <source>
        <dbReference type="PIRSR" id="PIRSR602480-1"/>
    </source>
</evidence>
<dbReference type="InterPro" id="IPR013785">
    <property type="entry name" value="Aldolase_TIM"/>
</dbReference>
<keyword evidence="6" id="KW-1185">Reference proteome</keyword>
<dbReference type="GO" id="GO:0003849">
    <property type="term" value="F:3-deoxy-7-phosphoheptulonate synthase activity"/>
    <property type="evidence" value="ECO:0007669"/>
    <property type="project" value="UniProtKB-EC"/>
</dbReference>
<feature type="binding site" evidence="3">
    <location>
        <position position="337"/>
    </location>
    <ligand>
        <name>phosphoenolpyruvate</name>
        <dbReference type="ChEBI" id="CHEBI:58702"/>
    </ligand>
</feature>
<keyword evidence="4" id="KW-0028">Amino-acid biosynthesis</keyword>
<proteinExistence type="inferred from homology"/>
<feature type="binding site" evidence="3">
    <location>
        <position position="130"/>
    </location>
    <ligand>
        <name>phosphoenolpyruvate</name>
        <dbReference type="ChEBI" id="CHEBI:58702"/>
    </ligand>
</feature>
<dbReference type="UniPathway" id="UPA00053">
    <property type="reaction ID" value="UER00084"/>
</dbReference>
<dbReference type="Proteomes" id="UP000199629">
    <property type="component" value="Unassembled WGS sequence"/>
</dbReference>
<comment type="catalytic activity">
    <reaction evidence="4">
        <text>D-erythrose 4-phosphate + phosphoenolpyruvate + H2O = 7-phospho-2-dehydro-3-deoxy-D-arabino-heptonate + phosphate</text>
        <dbReference type="Rhea" id="RHEA:14717"/>
        <dbReference type="ChEBI" id="CHEBI:15377"/>
        <dbReference type="ChEBI" id="CHEBI:16897"/>
        <dbReference type="ChEBI" id="CHEBI:43474"/>
        <dbReference type="ChEBI" id="CHEBI:58394"/>
        <dbReference type="ChEBI" id="CHEBI:58702"/>
        <dbReference type="EC" id="2.5.1.54"/>
    </reaction>
</comment>
<comment type="similarity">
    <text evidence="1 4">Belongs to the class-II DAHP synthase family.</text>
</comment>
<dbReference type="Pfam" id="PF01474">
    <property type="entry name" value="DAHP_synth_2"/>
    <property type="match status" value="1"/>
</dbReference>
<sequence length="437" mass="46371">MRPPGLLRRWPPTTWPTPEVSRAVEGDGLDGWRGLPRAERPPWPDEAELADVMRLLGTVPPLVTPAEVDELRDRLAVAAEGRAFLLQAGDPVESFAGNTEARLVANAATLAQMALVVAYGGSMPVVSVARVAGGYARPAATPTDHTGLPSWWGDLVNDRAPAAAARVPDPRRLILAYANAAGALNLLRAHLTGDLADLQSVHRWQQGLLDGADPDTPHLDTAREIGRAMAFLRACGVPDTAARPHARLYSSHDALVLEYERPLVRAARGGRYGLSGHLLGLGEQVRRLDGAHVDLVARIANPVTVTLGPDTPPESAVELCERLNPDNVAGRLTLTCRLGPGRVDDTLPPIVEKVTAAGHRVLWQCDPMGTGAPGTPFARILDGVRGYFAVHRALGTHPGGLRVALDGDRPGAPAAGRGLGRDRALDLAYQVAELLNG</sequence>
<keyword evidence="2 4" id="KW-0808">Transferase</keyword>
<dbReference type="PANTHER" id="PTHR21337">
    <property type="entry name" value="PHOSPHO-2-DEHYDRO-3-DEOXYHEPTONATE ALDOLASE 1, 2"/>
    <property type="match status" value="1"/>
</dbReference>
<keyword evidence="4" id="KW-0057">Aromatic amino acid biosynthesis</keyword>
<evidence type="ECO:0000256" key="2">
    <source>
        <dbReference type="ARBA" id="ARBA00022679"/>
    </source>
</evidence>
<dbReference type="AlphaFoldDB" id="A0A1C4W0N4"/>
<evidence type="ECO:0000313" key="5">
    <source>
        <dbReference type="EMBL" id="SCE89549.1"/>
    </source>
</evidence>
<dbReference type="EMBL" id="FMCS01000003">
    <property type="protein sequence ID" value="SCE89549.1"/>
    <property type="molecule type" value="Genomic_DNA"/>
</dbReference>
<evidence type="ECO:0000256" key="1">
    <source>
        <dbReference type="ARBA" id="ARBA00008911"/>
    </source>
</evidence>
<dbReference type="SUPFAM" id="SSF51569">
    <property type="entry name" value="Aldolase"/>
    <property type="match status" value="1"/>
</dbReference>
<organism evidence="5 6">
    <name type="scientific">Micromonospora chaiyaphumensis</name>
    <dbReference type="NCBI Taxonomy" id="307119"/>
    <lineage>
        <taxon>Bacteria</taxon>
        <taxon>Bacillati</taxon>
        <taxon>Actinomycetota</taxon>
        <taxon>Actinomycetes</taxon>
        <taxon>Micromonosporales</taxon>
        <taxon>Micromonosporaceae</taxon>
        <taxon>Micromonospora</taxon>
    </lineage>
</organism>
<evidence type="ECO:0000313" key="6">
    <source>
        <dbReference type="Proteomes" id="UP000199629"/>
    </source>
</evidence>
<dbReference type="GO" id="GO:0009423">
    <property type="term" value="P:chorismate biosynthetic process"/>
    <property type="evidence" value="ECO:0007669"/>
    <property type="project" value="UniProtKB-UniPathway"/>
</dbReference>
<accession>A0A1C4W0N4</accession>
<protein>
    <recommendedName>
        <fullName evidence="4">Phospho-2-dehydro-3-deoxyheptonate aldolase</fullName>
        <ecNumber evidence="4">2.5.1.54</ecNumber>
    </recommendedName>
</protein>
<dbReference type="PANTHER" id="PTHR21337:SF0">
    <property type="entry name" value="PHOSPHO-2-DEHYDRO-3-DEOXYHEPTONATE ALDOLASE"/>
    <property type="match status" value="1"/>
</dbReference>
<comment type="pathway">
    <text evidence="4">Metabolic intermediate biosynthesis; chorismate biosynthesis; chorismate from D-erythrose 4-phosphate and phosphoenolpyruvate: step 1/7.</text>
</comment>
<evidence type="ECO:0000256" key="4">
    <source>
        <dbReference type="RuleBase" id="RU363071"/>
    </source>
</evidence>
<dbReference type="InterPro" id="IPR002480">
    <property type="entry name" value="DAHP_synth_2"/>
</dbReference>
<name>A0A1C4W0N4_9ACTN</name>
<dbReference type="Gene3D" id="3.20.20.70">
    <property type="entry name" value="Aldolase class I"/>
    <property type="match status" value="1"/>
</dbReference>
<dbReference type="EC" id="2.5.1.54" evidence="4"/>
<dbReference type="GO" id="GO:0008652">
    <property type="term" value="P:amino acid biosynthetic process"/>
    <property type="evidence" value="ECO:0007669"/>
    <property type="project" value="UniProtKB-KW"/>
</dbReference>
<dbReference type="RefSeq" id="WP_091261666.1">
    <property type="nucleotide sequence ID" value="NZ_FMCS01000003.1"/>
</dbReference>
<reference evidence="6" key="1">
    <citation type="submission" date="2016-06" db="EMBL/GenBank/DDBJ databases">
        <authorList>
            <person name="Varghese N."/>
            <person name="Submissions Spin"/>
        </authorList>
    </citation>
    <scope>NUCLEOTIDE SEQUENCE [LARGE SCALE GENOMIC DNA]</scope>
    <source>
        <strain evidence="6">DSM 45246</strain>
    </source>
</reference>
<gene>
    <name evidence="5" type="ORF">GA0070214_10378</name>
</gene>
<dbReference type="GO" id="GO:0009073">
    <property type="term" value="P:aromatic amino acid family biosynthetic process"/>
    <property type="evidence" value="ECO:0007669"/>
    <property type="project" value="UniProtKB-KW"/>
</dbReference>